<dbReference type="InterPro" id="IPR001254">
    <property type="entry name" value="Trypsin_dom"/>
</dbReference>
<dbReference type="AlphaFoldDB" id="A0A2T7PBY2"/>
<evidence type="ECO:0000313" key="4">
    <source>
        <dbReference type="Proteomes" id="UP000245119"/>
    </source>
</evidence>
<dbReference type="InterPro" id="IPR009003">
    <property type="entry name" value="Peptidase_S1_PA"/>
</dbReference>
<dbReference type="PROSITE" id="PS50240">
    <property type="entry name" value="TRYPSIN_DOM"/>
    <property type="match status" value="1"/>
</dbReference>
<evidence type="ECO:0000259" key="2">
    <source>
        <dbReference type="PROSITE" id="PS50240"/>
    </source>
</evidence>
<dbReference type="GO" id="GO:0006508">
    <property type="term" value="P:proteolysis"/>
    <property type="evidence" value="ECO:0007669"/>
    <property type="project" value="InterPro"/>
</dbReference>
<dbReference type="InterPro" id="IPR043504">
    <property type="entry name" value="Peptidase_S1_PA_chymotrypsin"/>
</dbReference>
<accession>A0A2T7PBY2</accession>
<dbReference type="PANTHER" id="PTHR24252:SF18">
    <property type="entry name" value="OVOCHYMASE 1"/>
    <property type="match status" value="1"/>
</dbReference>
<dbReference type="PROSITE" id="PS00134">
    <property type="entry name" value="TRYPSIN_HIS"/>
    <property type="match status" value="1"/>
</dbReference>
<keyword evidence="4" id="KW-1185">Reference proteome</keyword>
<dbReference type="FunFam" id="2.40.10.10:FF:000068">
    <property type="entry name" value="transmembrane protease serine 2"/>
    <property type="match status" value="1"/>
</dbReference>
<reference evidence="3 4" key="1">
    <citation type="submission" date="2018-04" db="EMBL/GenBank/DDBJ databases">
        <title>The genome of golden apple snail Pomacea canaliculata provides insight into stress tolerance and invasive adaptation.</title>
        <authorList>
            <person name="Liu C."/>
            <person name="Liu B."/>
            <person name="Ren Y."/>
            <person name="Zhang Y."/>
            <person name="Wang H."/>
            <person name="Li S."/>
            <person name="Jiang F."/>
            <person name="Yin L."/>
            <person name="Zhang G."/>
            <person name="Qian W."/>
            <person name="Fan W."/>
        </authorList>
    </citation>
    <scope>NUCLEOTIDE SEQUENCE [LARGE SCALE GENOMIC DNA]</scope>
    <source>
        <strain evidence="3">SZHN2017</strain>
        <tissue evidence="3">Muscle</tissue>
    </source>
</reference>
<dbReference type="EMBL" id="PZQS01000005">
    <property type="protein sequence ID" value="PVD30925.1"/>
    <property type="molecule type" value="Genomic_DNA"/>
</dbReference>
<dbReference type="Gene3D" id="2.40.10.10">
    <property type="entry name" value="Trypsin-like serine proteases"/>
    <property type="match status" value="1"/>
</dbReference>
<feature type="domain" description="Peptidase S1" evidence="2">
    <location>
        <begin position="96"/>
        <end position="352"/>
    </location>
</feature>
<comment type="caution">
    <text evidence="3">The sequence shown here is derived from an EMBL/GenBank/DDBJ whole genome shotgun (WGS) entry which is preliminary data.</text>
</comment>
<organism evidence="3 4">
    <name type="scientific">Pomacea canaliculata</name>
    <name type="common">Golden apple snail</name>
    <dbReference type="NCBI Taxonomy" id="400727"/>
    <lineage>
        <taxon>Eukaryota</taxon>
        <taxon>Metazoa</taxon>
        <taxon>Spiralia</taxon>
        <taxon>Lophotrochozoa</taxon>
        <taxon>Mollusca</taxon>
        <taxon>Gastropoda</taxon>
        <taxon>Caenogastropoda</taxon>
        <taxon>Architaenioglossa</taxon>
        <taxon>Ampullarioidea</taxon>
        <taxon>Ampullariidae</taxon>
        <taxon>Pomacea</taxon>
    </lineage>
</organism>
<name>A0A2T7PBY2_POMCA</name>
<keyword evidence="1" id="KW-1015">Disulfide bond</keyword>
<dbReference type="OrthoDB" id="6052809at2759"/>
<dbReference type="GO" id="GO:0004252">
    <property type="term" value="F:serine-type endopeptidase activity"/>
    <property type="evidence" value="ECO:0007669"/>
    <property type="project" value="InterPro"/>
</dbReference>
<gene>
    <name evidence="3" type="ORF">C0Q70_10200</name>
</gene>
<dbReference type="CDD" id="cd00190">
    <property type="entry name" value="Tryp_SPc"/>
    <property type="match status" value="1"/>
</dbReference>
<dbReference type="InterPro" id="IPR018114">
    <property type="entry name" value="TRYPSIN_HIS"/>
</dbReference>
<dbReference type="SUPFAM" id="SSF50494">
    <property type="entry name" value="Trypsin-like serine proteases"/>
    <property type="match status" value="1"/>
</dbReference>
<dbReference type="SMART" id="SM00020">
    <property type="entry name" value="Tryp_SPc"/>
    <property type="match status" value="1"/>
</dbReference>
<dbReference type="Pfam" id="PF00089">
    <property type="entry name" value="Trypsin"/>
    <property type="match status" value="1"/>
</dbReference>
<dbReference type="PANTHER" id="PTHR24252">
    <property type="entry name" value="ACROSIN-RELATED"/>
    <property type="match status" value="1"/>
</dbReference>
<sequence>MYFSRRHGTELAVILQVHVTCQNVTAKDVKAAYEEGYDGLKSEYYGCVDSIGPTITVGQSYSDLIELEPASTTYPPPSSNPNTVCGQSQRYPVPRIVGGAPTHRGQYPWVILLLNDGQPVCGGSIWDYDIILTAAHCVNKLLRNRTTGELNTTLLDIIAGKWEFDLTLTQFEQKVHVTSGRIHANYDDVSFHNDIALLKLAQPLKRNALVMKVCPPLPTDPLPPSGIVAGWGSTSADPTKPVFPLQLQFVELSLYNYMDCNRLFGSVFSGSRNLSFYVNNGTLCAANGFNGGKDACQGDAGGPLFQNVGTAGTERNTIFGIVSSGYMCGHQGDPGVYTLVQSYLDWISTTIPLL</sequence>
<protein>
    <recommendedName>
        <fullName evidence="2">Peptidase S1 domain-containing protein</fullName>
    </recommendedName>
</protein>
<dbReference type="PRINTS" id="PR00722">
    <property type="entry name" value="CHYMOTRYPSIN"/>
</dbReference>
<evidence type="ECO:0000313" key="3">
    <source>
        <dbReference type="EMBL" id="PVD30925.1"/>
    </source>
</evidence>
<dbReference type="InterPro" id="IPR001314">
    <property type="entry name" value="Peptidase_S1A"/>
</dbReference>
<proteinExistence type="predicted"/>
<dbReference type="STRING" id="400727.A0A2T7PBY2"/>
<evidence type="ECO:0000256" key="1">
    <source>
        <dbReference type="ARBA" id="ARBA00023157"/>
    </source>
</evidence>
<dbReference type="Proteomes" id="UP000245119">
    <property type="component" value="Linkage Group LG5"/>
</dbReference>